<dbReference type="InterPro" id="IPR000182">
    <property type="entry name" value="GNAT_dom"/>
</dbReference>
<feature type="domain" description="N-acetyltransferase" evidence="1">
    <location>
        <begin position="1"/>
        <end position="155"/>
    </location>
</feature>
<evidence type="ECO:0000259" key="1">
    <source>
        <dbReference type="PROSITE" id="PS51186"/>
    </source>
</evidence>
<organism evidence="2 3">
    <name type="scientific">Longibaculum muris</name>
    <dbReference type="NCBI Taxonomy" id="1796628"/>
    <lineage>
        <taxon>Bacteria</taxon>
        <taxon>Bacillati</taxon>
        <taxon>Bacillota</taxon>
        <taxon>Erysipelotrichia</taxon>
        <taxon>Erysipelotrichales</taxon>
        <taxon>Coprobacillaceae</taxon>
        <taxon>Longibaculum</taxon>
    </lineage>
</organism>
<accession>A0A4R3Z127</accession>
<dbReference type="PANTHER" id="PTHR43617">
    <property type="entry name" value="L-AMINO ACID N-ACETYLTRANSFERASE"/>
    <property type="match status" value="1"/>
</dbReference>
<dbReference type="GO" id="GO:0016747">
    <property type="term" value="F:acyltransferase activity, transferring groups other than amino-acyl groups"/>
    <property type="evidence" value="ECO:0007669"/>
    <property type="project" value="InterPro"/>
</dbReference>
<keyword evidence="2" id="KW-0808">Transferase</keyword>
<dbReference type="Proteomes" id="UP000295515">
    <property type="component" value="Unassembled WGS sequence"/>
</dbReference>
<dbReference type="Pfam" id="PF13527">
    <property type="entry name" value="Acetyltransf_9"/>
    <property type="match status" value="1"/>
</dbReference>
<proteinExistence type="predicted"/>
<dbReference type="AlphaFoldDB" id="A0A4R3Z127"/>
<evidence type="ECO:0000313" key="3">
    <source>
        <dbReference type="Proteomes" id="UP000295515"/>
    </source>
</evidence>
<evidence type="ECO:0000313" key="2">
    <source>
        <dbReference type="EMBL" id="TCV98572.1"/>
    </source>
</evidence>
<protein>
    <submittedName>
        <fullName evidence="2">Putative N-acetyltransferase YhbS</fullName>
    </submittedName>
</protein>
<dbReference type="InterPro" id="IPR016181">
    <property type="entry name" value="Acyl_CoA_acyltransferase"/>
</dbReference>
<dbReference type="EMBL" id="SMCQ01000012">
    <property type="protein sequence ID" value="TCV98572.1"/>
    <property type="molecule type" value="Genomic_DNA"/>
</dbReference>
<dbReference type="RefSeq" id="WP_066451048.1">
    <property type="nucleotide sequence ID" value="NZ_JANKBF010000007.1"/>
</dbReference>
<dbReference type="PANTHER" id="PTHR43617:SF2">
    <property type="entry name" value="UPF0039 PROTEIN SLL0451"/>
    <property type="match status" value="1"/>
</dbReference>
<dbReference type="CDD" id="cd04301">
    <property type="entry name" value="NAT_SF"/>
    <property type="match status" value="1"/>
</dbReference>
<comment type="caution">
    <text evidence="2">The sequence shown here is derived from an EMBL/GenBank/DDBJ whole genome shotgun (WGS) entry which is preliminary data.</text>
</comment>
<dbReference type="SUPFAM" id="SSF55729">
    <property type="entry name" value="Acyl-CoA N-acyltransferases (Nat)"/>
    <property type="match status" value="1"/>
</dbReference>
<dbReference type="GeneID" id="98915623"/>
<dbReference type="PROSITE" id="PS51186">
    <property type="entry name" value="GNAT"/>
    <property type="match status" value="1"/>
</dbReference>
<dbReference type="InterPro" id="IPR050276">
    <property type="entry name" value="MshD_Acetyltransferase"/>
</dbReference>
<sequence>MHIRLAQESDYQKIYELVQTAFLTAQVSDGTEQDFVLKLREGDTFIPQLEFVAEDNNELIGHIMMTKQNIQTQNGILTGVLVAPLCVKKEYRNQGIGRALITHAHQCARQLGYQAAFLVGDPLYYHRFQYFQTNKFNIKNNSEIPDQYVLACELNHDSLKNIVGEINIVE</sequence>
<dbReference type="Gene3D" id="3.40.630.30">
    <property type="match status" value="1"/>
</dbReference>
<gene>
    <name evidence="2" type="ORF">EDD60_11268</name>
</gene>
<reference evidence="2 3" key="1">
    <citation type="submission" date="2019-03" db="EMBL/GenBank/DDBJ databases">
        <title>Genomic Encyclopedia of Type Strains, Phase IV (KMG-IV): sequencing the most valuable type-strain genomes for metagenomic binning, comparative biology and taxonomic classification.</title>
        <authorList>
            <person name="Goeker M."/>
        </authorList>
    </citation>
    <scope>NUCLEOTIDE SEQUENCE [LARGE SCALE GENOMIC DNA]</scope>
    <source>
        <strain evidence="2 3">DSM 29487</strain>
    </source>
</reference>
<name>A0A4R3Z127_9FIRM</name>
<keyword evidence="3" id="KW-1185">Reference proteome</keyword>